<dbReference type="Pfam" id="PF14349">
    <property type="entry name" value="SprA_N"/>
    <property type="match status" value="2"/>
</dbReference>
<comment type="caution">
    <text evidence="4">The sequence shown here is derived from an EMBL/GenBank/DDBJ whole genome shotgun (WGS) entry which is preliminary data.</text>
</comment>
<dbReference type="NCBIfam" id="TIGR04189">
    <property type="entry name" value="surface_SprA"/>
    <property type="match status" value="1"/>
</dbReference>
<reference evidence="4" key="1">
    <citation type="submission" date="2021-12" db="EMBL/GenBank/DDBJ databases">
        <authorList>
            <person name="Rodrigo-Torres L."/>
            <person name="Arahal R. D."/>
            <person name="Lucena T."/>
        </authorList>
    </citation>
    <scope>NUCLEOTIDE SEQUENCE</scope>
    <source>
        <strain evidence="4">CECT 8419</strain>
    </source>
</reference>
<dbReference type="RefSeq" id="WP_238751125.1">
    <property type="nucleotide sequence ID" value="NZ_CAKLPZ010000002.1"/>
</dbReference>
<feature type="domain" description="Gliding motility protein SprA N-terminal" evidence="3">
    <location>
        <begin position="76"/>
        <end position="362"/>
    </location>
</feature>
<evidence type="ECO:0000313" key="5">
    <source>
        <dbReference type="Proteomes" id="UP000837803"/>
    </source>
</evidence>
<feature type="domain" description="Gliding motility protein SprA N-terminal" evidence="3">
    <location>
        <begin position="1131"/>
        <end position="1651"/>
    </location>
</feature>
<feature type="region of interest" description="Disordered" evidence="1">
    <location>
        <begin position="1175"/>
        <end position="1207"/>
    </location>
</feature>
<dbReference type="Proteomes" id="UP000837803">
    <property type="component" value="Unassembled WGS sequence"/>
</dbReference>
<dbReference type="InterPro" id="IPR025684">
    <property type="entry name" value="SprA_N_dom"/>
</dbReference>
<keyword evidence="2" id="KW-0732">Signal</keyword>
<feature type="chain" id="PRO_5046765008" description="Gliding motility protein SprA N-terminal domain-containing protein" evidence="2">
    <location>
        <begin position="21"/>
        <end position="2465"/>
    </location>
</feature>
<dbReference type="EMBL" id="CAKLPZ010000002">
    <property type="protein sequence ID" value="CAH1001279.1"/>
    <property type="molecule type" value="Genomic_DNA"/>
</dbReference>
<sequence length="2465" mass="278537">MNKTLLLLCTALLSFGFTYAPYRTAADAVASQRSNHLAQPFDAILYDTLPPLRDRTGDFITDPNTNPVDLNDPSGVEKTVEYDPATGRYIVRERLGDIDFRPPTYLTFDEYFEYRAKEDQRKYFNNLAGVGNPDDQISIGDPLADIEIDPDLINNLFGGTEISIQPQGSVDLSFGLNYQYQDNPFIVERFRRNTIFDFDMDIQMNVTGQIGDKLKLNTNYNTGANFNFDNQIKLDYNSEAFGEDDIIRKIEAGNVSLPLRGTLIEGAQSLFGIKTELQFGHLRLTAIASQQRSQREKLTIEGGSQLAQFEVYADEYDENRHFFLSHYNRDVYEEALENLPQINTLFHLENIEVWITNDRNEVFDVRDIVAFADLGEPTRLTNPNAVQQFPTPRYQEICDGRPLPENGANDLYGRLVAQGENLRDIDRTVAVLQGAQFRLEQIRDFEKISARKLSPREYTVHPELGFISLNINVQPDQVVAVSYRYKYNGNIFKVGELSVNTDNSSADTSNFSNQVLYTKLLKSSTQRVSEPAWDLMMKNVYSLGAYQVGQEDFRLDIQYENPGQGFQRFLPVDVSLPGSNSFIPGVPLIRAFNLDRLNTQGDPQPDGVFDFVPGITIEPQTGRVYFPVLEPFGSDLAQRLQPEDAPRFVYQELYDSTLFQAREFPEKNRFAIRGSYKSSVQSEISLGAFNIPPGSVRVTAGGALLVEGRDYTVDYSTGRVRILNDAILSSGVPVDVSFEDNTIFSLQTKTMLGLRADYEVNDNLAVGGTFMQLFERPFTQKVNIGEDPINNRIYGFDATYNKPSGWLTRTLDKLPLFSTNAPSNVSVTAETAILDPGHSRAINLSRDEKGGIVYLDDFEGTASPIDLMTPVQRWYLASVPQNDAQNSNPLFPESSLTGLVTGANRAALSWYRIDLDARQESSGDNQNVYTSNVPQQEVFPNLDLRGGLRGNLFFTFDMAFYPGERGPYNFDTQEGFPGFTAGAFPDPGDPLAPVKLLDPASRWGGIMREMTTTDFQSSNIEFVEFWMLSPFLDPSNARQAAPNASDKEGTLYFNLGNVSEDILKDSRKFFENGLPTPINRSRPVDETPFSRVPVAQQITQGFDNDPESRRAQDVGLDGSDDAREREKFADYLNNFQGTVRERLDEDPSNDNFFYFNDETRYPDNTSLLTRYKNFNNTQGNSAANENSSTNLRRSATNLPDDEDLNQDNTLNESESYFQYEIPLVQSRTDPREIDREATPFITDRIEDVQNTGRIWYRFRIPLNTDQKTAVGGIQDFRSIRFMRMFMTGFQAPTVLRFAEFELVRNSWRRYTRDLVNTPVIGGEENTEFNIDAVNIEENSRRQPFNYVLPNGIRREQSIGVVNLLQNEQSLALKVQNLQPSDSRAVFKYTETDLRLYEDLKMFVHAEAAGQSRIQRPEDGELRLFLRMGSDFEQNYYEYEVPLAISDTVGLAGLDRNSRAYADSVWLPQNEVQLPLEILRDLKLERNNNNVASDATYSQVYSPSEGVDHTIRIRGNPNLGFVKVFMIGVRNQEDLDNNGISAEVWVNELRLEGLDERGGVAAIARADIQLADLGNLTAAVNYSSVGFGALDNSLLQRNRFQTAGYDFATNLSMDRFLPTRWGVRLPVYLQHSKQTSTPEYDPYDYDLRLKDKIDRAETREARDSIREQAQEINKITAINFNNVGIAPATRRTKPSPIDPANFSVSYGYTKNERSDPYIESEIIRDHTGALDYTFARAAPKSIEPFKGLQSKYLRLLSEFNFNPLPNSISITNIINRSFATTSYRFAGVDERFNTFFNKRFIWNRSYDMQWNLTRSLRLGLNANMNTTIDEPDENELVLLPADEAKSIRRDSIWNNVLNGGRPKQYNHTLNLSYQLPLRFLPFLDFLDVRTQYLGTYAWAAAPLSVQELGLGNLIQNSQQRQITADLNFERFYDQIPFLKPFNQSNRRRAPTRRPGQSGEEEPEARPAGSRTKTFVRPLLALRRARFNYSEDFTTVIPGFLPEPALLGLSDGFSSPGWGFVAGLQPQIRTLEVDQRQSDQDYLNELALDGDISSSLKLSQDVIQNYTKRWDANAIVEPFTDFRLELTMDRAFTENYTETFKVQEKGIDSPFEHSVPVRDGSLTFSNGGALSLFNQDTTDLDALFSTFEANRLIVSQRLGGTIPHADPDLAAQGYTFGYGPNQQDVLLPAFLAAYRDEDANDVKLDPFGLRGAPNWRLTWSGLDRVGGLGDIFRRVNITHGFQSTFSISSYGTSLDYLDALEQATAPQFVGYDTVSLNYFPRLEVPNISESKAFAPLLAIDAELINGLSINFAYTSNETRSINVVGKLLSEAVGKEIIGGFGIVLQDVQIGFLQGNQRTRDPAPSATPQNNRRGNSRSGGRLNVSDLDIQFNISLRDNKVYARRLSIESREPVEGSRIFTLAPSVEYQLNQRLSLRAFLDYRKTTPFNSLGFPQTAASGGIVVRFQLN</sequence>
<evidence type="ECO:0000256" key="1">
    <source>
        <dbReference type="SAM" id="MobiDB-lite"/>
    </source>
</evidence>
<feature type="compositionally biased region" description="Polar residues" evidence="1">
    <location>
        <begin position="1175"/>
        <end position="1197"/>
    </location>
</feature>
<feature type="region of interest" description="Disordered" evidence="1">
    <location>
        <begin position="2353"/>
        <end position="2378"/>
    </location>
</feature>
<gene>
    <name evidence="4" type="ORF">LEM8419_02180</name>
</gene>
<name>A0ABM9B1R1_9BACT</name>
<evidence type="ECO:0000259" key="3">
    <source>
        <dbReference type="Pfam" id="PF14349"/>
    </source>
</evidence>
<protein>
    <recommendedName>
        <fullName evidence="3">Gliding motility protein SprA N-terminal domain-containing protein</fullName>
    </recommendedName>
</protein>
<feature type="signal peptide" evidence="2">
    <location>
        <begin position="1"/>
        <end position="20"/>
    </location>
</feature>
<proteinExistence type="predicted"/>
<evidence type="ECO:0000256" key="2">
    <source>
        <dbReference type="SAM" id="SignalP"/>
    </source>
</evidence>
<feature type="compositionally biased region" description="Low complexity" evidence="1">
    <location>
        <begin position="2367"/>
        <end position="2378"/>
    </location>
</feature>
<accession>A0ABM9B1R1</accession>
<evidence type="ECO:0000313" key="4">
    <source>
        <dbReference type="EMBL" id="CAH1001279.1"/>
    </source>
</evidence>
<dbReference type="InterPro" id="IPR026377">
    <property type="entry name" value="Cell_surface_SprA"/>
</dbReference>
<feature type="region of interest" description="Disordered" evidence="1">
    <location>
        <begin position="1942"/>
        <end position="1969"/>
    </location>
</feature>
<organism evidence="4 5">
    <name type="scientific">Neolewinella maritima</name>
    <dbReference type="NCBI Taxonomy" id="1383882"/>
    <lineage>
        <taxon>Bacteria</taxon>
        <taxon>Pseudomonadati</taxon>
        <taxon>Bacteroidota</taxon>
        <taxon>Saprospiria</taxon>
        <taxon>Saprospirales</taxon>
        <taxon>Lewinellaceae</taxon>
        <taxon>Neolewinella</taxon>
    </lineage>
</organism>
<keyword evidence="5" id="KW-1185">Reference proteome</keyword>